<dbReference type="InterPro" id="IPR011010">
    <property type="entry name" value="DNA_brk_join_enz"/>
</dbReference>
<dbReference type="EMBL" id="MU827328">
    <property type="protein sequence ID" value="KAJ7355049.1"/>
    <property type="molecule type" value="Genomic_DNA"/>
</dbReference>
<dbReference type="PANTHER" id="PTHR30349">
    <property type="entry name" value="PHAGE INTEGRASE-RELATED"/>
    <property type="match status" value="1"/>
</dbReference>
<dbReference type="InterPro" id="IPR010998">
    <property type="entry name" value="Integrase_recombinase_N"/>
</dbReference>
<keyword evidence="5" id="KW-1185">Reference proteome</keyword>
<sequence>MRKKYVFSNAKMTSAGNRRQRKVRPESERKGKTPFRKRKLCPIRGCSTTTDRLPQHLQKTHKLKRDDPRYKKALPLAKVISAKPHVFLKMKKERRQTLGVSHASSMSQDEEVDRDPDDAEDDPPLQINMDELAHEEVHQETNKEAHESDGSSEDDITSNATLATKVLNEFRNWLLSPDGEKKDKKTAKQHVAQLKNILSIVGGGNQLESLLDARKIRDVFLGEHAAEKYSPATIKSYLMSLQHYCSFVLGDRPSGVVFNTEDVIRLRDKFKKWSASYKRDTTRRRWEKHEEEVGSLITPEKIIEFNQSQASRDAVIILGELCGDDAVELNQARYTLVRDYLIVQIMIDNANRAGVVSTMTIEEFQRANIEDDRHVVRVLDHKTVDTHGPARVILTKHLYKYIDVFVKRMRCQLPSSQSEGKQTLFSTWSGKRMESNQMTKALSSIFKKAGIEGPVHHTLYRKSAVSQCHAKHKEISANLADLMAHREDTAAKYYRVFDKNKSSVKASQKLHVIMRNSEEIDKEERTEKALDESKMNESEHFATSSPIIVRFPWKEEAVKAMFELFEEEISAQQITLPCVREKIQSHPVLSKEDPKRVYDRIRAEWRYKTQTVSNIGEVAALPTEKETVDTRVNRWFEENNSQSSEVDMVPPTDTTEKSKGLFSDEQVKKLKALFQDMINGKPISKPVIVTRLEKHDLGKTLFKNFTSAQVVNRLKYERKFKQCSKKLGDC</sequence>
<organism evidence="4 5">
    <name type="scientific">Desmophyllum pertusum</name>
    <dbReference type="NCBI Taxonomy" id="174260"/>
    <lineage>
        <taxon>Eukaryota</taxon>
        <taxon>Metazoa</taxon>
        <taxon>Cnidaria</taxon>
        <taxon>Anthozoa</taxon>
        <taxon>Hexacorallia</taxon>
        <taxon>Scleractinia</taxon>
        <taxon>Caryophylliina</taxon>
        <taxon>Caryophylliidae</taxon>
        <taxon>Desmophyllum</taxon>
    </lineage>
</organism>
<dbReference type="GO" id="GO:0015074">
    <property type="term" value="P:DNA integration"/>
    <property type="evidence" value="ECO:0007669"/>
    <property type="project" value="InterPro"/>
</dbReference>
<feature type="region of interest" description="Disordered" evidence="3">
    <location>
        <begin position="639"/>
        <end position="658"/>
    </location>
</feature>
<feature type="region of interest" description="Disordered" evidence="3">
    <location>
        <begin position="1"/>
        <end position="39"/>
    </location>
</feature>
<dbReference type="InterPro" id="IPR050090">
    <property type="entry name" value="Tyrosine_recombinase_XerCD"/>
</dbReference>
<feature type="compositionally biased region" description="Acidic residues" evidence="3">
    <location>
        <begin position="108"/>
        <end position="123"/>
    </location>
</feature>
<dbReference type="PANTHER" id="PTHR30349:SF41">
    <property type="entry name" value="INTEGRASE_RECOMBINASE PROTEIN MJ0367-RELATED"/>
    <property type="match status" value="1"/>
</dbReference>
<dbReference type="Gene3D" id="1.10.443.10">
    <property type="entry name" value="Intergrase catalytic core"/>
    <property type="match status" value="1"/>
</dbReference>
<evidence type="ECO:0008006" key="6">
    <source>
        <dbReference type="Google" id="ProtNLM"/>
    </source>
</evidence>
<accession>A0A9X0CIY5</accession>
<protein>
    <recommendedName>
        <fullName evidence="6">Tyr recombinase domain-containing protein</fullName>
    </recommendedName>
</protein>
<feature type="compositionally biased region" description="Basic and acidic residues" evidence="3">
    <location>
        <begin position="131"/>
        <end position="149"/>
    </location>
</feature>
<dbReference type="GO" id="GO:0003677">
    <property type="term" value="F:DNA binding"/>
    <property type="evidence" value="ECO:0007669"/>
    <property type="project" value="UniProtKB-KW"/>
</dbReference>
<dbReference type="InterPro" id="IPR013762">
    <property type="entry name" value="Integrase-like_cat_sf"/>
</dbReference>
<evidence type="ECO:0000256" key="3">
    <source>
        <dbReference type="SAM" id="MobiDB-lite"/>
    </source>
</evidence>
<keyword evidence="1" id="KW-0238">DNA-binding</keyword>
<reference evidence="4" key="1">
    <citation type="submission" date="2023-01" db="EMBL/GenBank/DDBJ databases">
        <title>Genome assembly of the deep-sea coral Lophelia pertusa.</title>
        <authorList>
            <person name="Herrera S."/>
            <person name="Cordes E."/>
        </authorList>
    </citation>
    <scope>NUCLEOTIDE SEQUENCE</scope>
    <source>
        <strain evidence="4">USNM1676648</strain>
        <tissue evidence="4">Polyp</tissue>
    </source>
</reference>
<evidence type="ECO:0000313" key="5">
    <source>
        <dbReference type="Proteomes" id="UP001163046"/>
    </source>
</evidence>
<dbReference type="OrthoDB" id="5974084at2759"/>
<name>A0A9X0CIY5_9CNID</name>
<keyword evidence="2" id="KW-0233">DNA recombination</keyword>
<evidence type="ECO:0000256" key="2">
    <source>
        <dbReference type="ARBA" id="ARBA00023172"/>
    </source>
</evidence>
<gene>
    <name evidence="4" type="ORF">OS493_028264</name>
</gene>
<dbReference type="Gene3D" id="1.10.150.130">
    <property type="match status" value="1"/>
</dbReference>
<proteinExistence type="predicted"/>
<feature type="compositionally biased region" description="Polar residues" evidence="3">
    <location>
        <begin position="98"/>
        <end position="107"/>
    </location>
</feature>
<dbReference type="Proteomes" id="UP001163046">
    <property type="component" value="Unassembled WGS sequence"/>
</dbReference>
<evidence type="ECO:0000256" key="1">
    <source>
        <dbReference type="ARBA" id="ARBA00023125"/>
    </source>
</evidence>
<feature type="region of interest" description="Disordered" evidence="3">
    <location>
        <begin position="94"/>
        <end position="156"/>
    </location>
</feature>
<dbReference type="AlphaFoldDB" id="A0A9X0CIY5"/>
<dbReference type="SUPFAM" id="SSF56349">
    <property type="entry name" value="DNA breaking-rejoining enzymes"/>
    <property type="match status" value="1"/>
</dbReference>
<comment type="caution">
    <text evidence="4">The sequence shown here is derived from an EMBL/GenBank/DDBJ whole genome shotgun (WGS) entry which is preliminary data.</text>
</comment>
<evidence type="ECO:0000313" key="4">
    <source>
        <dbReference type="EMBL" id="KAJ7355049.1"/>
    </source>
</evidence>
<dbReference type="GO" id="GO:0006310">
    <property type="term" value="P:DNA recombination"/>
    <property type="evidence" value="ECO:0007669"/>
    <property type="project" value="UniProtKB-KW"/>
</dbReference>